<evidence type="ECO:0000313" key="7">
    <source>
        <dbReference type="EMBL" id="OVA07537.1"/>
    </source>
</evidence>
<dbReference type="GO" id="GO:0005545">
    <property type="term" value="F:1-phosphatidylinositol binding"/>
    <property type="evidence" value="ECO:0007669"/>
    <property type="project" value="InterPro"/>
</dbReference>
<evidence type="ECO:0000313" key="8">
    <source>
        <dbReference type="Proteomes" id="UP000195402"/>
    </source>
</evidence>
<evidence type="ECO:0000256" key="2">
    <source>
        <dbReference type="ARBA" id="ARBA00004555"/>
    </source>
</evidence>
<sequence>MQRRFRQAYTALAGGLSDIDLILIKATSSDDLPLPEKSIHDLLKIFSFSPSSSSIRSFTLSFTRRFGKTRSWRVALKCLLLLHRLLRSLPQNNPFRSDLLWSRSNGFLSLYPCRFRDNSSSTGSKDFTVFIYSYARLLDEALDCFSIDSNNNNNTNIISDELQPFPSKSFREKKKEVERVVNELPQLQSLIDRVIQCNPLGTASRSLLIQSAMKQILRDSFVCYSTIRRGTILLLDNMFQMQYRSCISGFEIYKKAALQASRLSEFYDSCRDMGLCGSYEYPFIDRIPHIHVRALESFINGMWQLTESSSSSATSPSSSSMADSRSTSSITEDDGQRQLARLETLVSTEWEKFEEVEEEEKPLIQLDFNNNVGWEDLLEASACLPRVSRYQDASFYNFYAGYGYDTGEKHEEEDEISSSGGGSSWRMIQVYNNPNYSNPFYRPHNIIASNHYDLS</sequence>
<dbReference type="PANTHER" id="PTHR22951:SF22">
    <property type="entry name" value="ENTH DOMAIN-CONTAINING PROTEIN"/>
    <property type="match status" value="1"/>
</dbReference>
<dbReference type="GO" id="GO:0032050">
    <property type="term" value="F:clathrin heavy chain binding"/>
    <property type="evidence" value="ECO:0007669"/>
    <property type="project" value="TreeGrafter"/>
</dbReference>
<dbReference type="InterPro" id="IPR011417">
    <property type="entry name" value="ANTH_dom"/>
</dbReference>
<reference evidence="7 8" key="1">
    <citation type="journal article" date="2017" name="Mol. Plant">
        <title>The Genome of Medicinal Plant Macleaya cordata Provides New Insights into Benzylisoquinoline Alkaloids Metabolism.</title>
        <authorList>
            <person name="Liu X."/>
            <person name="Liu Y."/>
            <person name="Huang P."/>
            <person name="Ma Y."/>
            <person name="Qing Z."/>
            <person name="Tang Q."/>
            <person name="Cao H."/>
            <person name="Cheng P."/>
            <person name="Zheng Y."/>
            <person name="Yuan Z."/>
            <person name="Zhou Y."/>
            <person name="Liu J."/>
            <person name="Tang Z."/>
            <person name="Zhuo Y."/>
            <person name="Zhang Y."/>
            <person name="Yu L."/>
            <person name="Huang J."/>
            <person name="Yang P."/>
            <person name="Peng Q."/>
            <person name="Zhang J."/>
            <person name="Jiang W."/>
            <person name="Zhang Z."/>
            <person name="Lin K."/>
            <person name="Ro D.K."/>
            <person name="Chen X."/>
            <person name="Xiong X."/>
            <person name="Shang Y."/>
            <person name="Huang S."/>
            <person name="Zeng J."/>
        </authorList>
    </citation>
    <scope>NUCLEOTIDE SEQUENCE [LARGE SCALE GENOMIC DNA]</scope>
    <source>
        <strain evidence="8">cv. BLH2017</strain>
        <tissue evidence="7">Root</tissue>
    </source>
</reference>
<keyword evidence="3" id="KW-0333">Golgi apparatus</keyword>
<dbReference type="GO" id="GO:0005794">
    <property type="term" value="C:Golgi apparatus"/>
    <property type="evidence" value="ECO:0007669"/>
    <property type="project" value="UniProtKB-SubCell"/>
</dbReference>
<dbReference type="GO" id="GO:0072583">
    <property type="term" value="P:clathrin-dependent endocytosis"/>
    <property type="evidence" value="ECO:0007669"/>
    <property type="project" value="InterPro"/>
</dbReference>
<dbReference type="GO" id="GO:0048268">
    <property type="term" value="P:clathrin coat assembly"/>
    <property type="evidence" value="ECO:0007669"/>
    <property type="project" value="InterPro"/>
</dbReference>
<feature type="domain" description="ENTH" evidence="6">
    <location>
        <begin position="11"/>
        <end position="152"/>
    </location>
</feature>
<gene>
    <name evidence="7" type="ORF">BVC80_463g1</name>
</gene>
<comment type="subcellular location">
    <subcellularLocation>
        <location evidence="1">Cytoplasmic vesicle</location>
        <location evidence="1">Clathrin-coated vesicle</location>
    </subcellularLocation>
    <subcellularLocation>
        <location evidence="2">Golgi apparatus</location>
    </subcellularLocation>
</comment>
<accession>A0A200QAY2</accession>
<comment type="caution">
    <text evidence="7">The sequence shown here is derived from an EMBL/GenBank/DDBJ whole genome shotgun (WGS) entry which is preliminary data.</text>
</comment>
<evidence type="ECO:0000256" key="4">
    <source>
        <dbReference type="ARBA" id="ARBA00023329"/>
    </source>
</evidence>
<keyword evidence="8" id="KW-1185">Reference proteome</keyword>
<dbReference type="InParanoid" id="A0A200QAY2"/>
<dbReference type="InterPro" id="IPR008942">
    <property type="entry name" value="ENTH_VHS"/>
</dbReference>
<dbReference type="OrthoDB" id="1723360at2759"/>
<evidence type="ECO:0000256" key="1">
    <source>
        <dbReference type="ARBA" id="ARBA00004132"/>
    </source>
</evidence>
<dbReference type="GO" id="GO:0005905">
    <property type="term" value="C:clathrin-coated pit"/>
    <property type="evidence" value="ECO:0007669"/>
    <property type="project" value="TreeGrafter"/>
</dbReference>
<evidence type="ECO:0000256" key="5">
    <source>
        <dbReference type="SAM" id="MobiDB-lite"/>
    </source>
</evidence>
<dbReference type="Gene3D" id="1.25.40.90">
    <property type="match status" value="1"/>
</dbReference>
<dbReference type="SUPFAM" id="SSF89009">
    <property type="entry name" value="GAT-like domain"/>
    <property type="match status" value="1"/>
</dbReference>
<dbReference type="STRING" id="56857.A0A200QAY2"/>
<dbReference type="GO" id="GO:0030136">
    <property type="term" value="C:clathrin-coated vesicle"/>
    <property type="evidence" value="ECO:0007669"/>
    <property type="project" value="UniProtKB-SubCell"/>
</dbReference>
<dbReference type="SMART" id="SM00273">
    <property type="entry name" value="ENTH"/>
    <property type="match status" value="1"/>
</dbReference>
<keyword evidence="4" id="KW-0968">Cytoplasmic vesicle</keyword>
<dbReference type="OMA" id="RDSFICY"/>
<feature type="region of interest" description="Disordered" evidence="5">
    <location>
        <begin position="309"/>
        <end position="337"/>
    </location>
</feature>
<dbReference type="PROSITE" id="PS50942">
    <property type="entry name" value="ENTH"/>
    <property type="match status" value="1"/>
</dbReference>
<evidence type="ECO:0000256" key="3">
    <source>
        <dbReference type="ARBA" id="ARBA00023034"/>
    </source>
</evidence>
<organism evidence="7 8">
    <name type="scientific">Macleaya cordata</name>
    <name type="common">Five-seeded plume-poppy</name>
    <name type="synonym">Bocconia cordata</name>
    <dbReference type="NCBI Taxonomy" id="56857"/>
    <lineage>
        <taxon>Eukaryota</taxon>
        <taxon>Viridiplantae</taxon>
        <taxon>Streptophyta</taxon>
        <taxon>Embryophyta</taxon>
        <taxon>Tracheophyta</taxon>
        <taxon>Spermatophyta</taxon>
        <taxon>Magnoliopsida</taxon>
        <taxon>Ranunculales</taxon>
        <taxon>Papaveraceae</taxon>
        <taxon>Papaveroideae</taxon>
        <taxon>Macleaya</taxon>
    </lineage>
</organism>
<name>A0A200QAY2_MACCD</name>
<dbReference type="EMBL" id="MVGT01002472">
    <property type="protein sequence ID" value="OVA07537.1"/>
    <property type="molecule type" value="Genomic_DNA"/>
</dbReference>
<evidence type="ECO:0000259" key="6">
    <source>
        <dbReference type="PROSITE" id="PS50942"/>
    </source>
</evidence>
<dbReference type="Gene3D" id="1.20.58.150">
    <property type="entry name" value="ANTH domain"/>
    <property type="match status" value="1"/>
</dbReference>
<dbReference type="Proteomes" id="UP000195402">
    <property type="component" value="Unassembled WGS sequence"/>
</dbReference>
<dbReference type="FunFam" id="1.20.58.150:FF:000005">
    <property type="entry name" value="putative clathrin assembly protein At2g25430"/>
    <property type="match status" value="1"/>
</dbReference>
<dbReference type="GO" id="GO:0006900">
    <property type="term" value="P:vesicle budding from membrane"/>
    <property type="evidence" value="ECO:0007669"/>
    <property type="project" value="TreeGrafter"/>
</dbReference>
<proteinExistence type="predicted"/>
<dbReference type="GO" id="GO:0000149">
    <property type="term" value="F:SNARE binding"/>
    <property type="evidence" value="ECO:0007669"/>
    <property type="project" value="TreeGrafter"/>
</dbReference>
<dbReference type="SUPFAM" id="SSF48464">
    <property type="entry name" value="ENTH/VHS domain"/>
    <property type="match status" value="1"/>
</dbReference>
<dbReference type="InterPro" id="IPR045192">
    <property type="entry name" value="AP180-like"/>
</dbReference>
<dbReference type="PANTHER" id="PTHR22951">
    <property type="entry name" value="CLATHRIN ASSEMBLY PROTEIN"/>
    <property type="match status" value="1"/>
</dbReference>
<dbReference type="InterPro" id="IPR013809">
    <property type="entry name" value="ENTH"/>
</dbReference>
<dbReference type="Pfam" id="PF07651">
    <property type="entry name" value="ANTH"/>
    <property type="match status" value="1"/>
</dbReference>
<dbReference type="AlphaFoldDB" id="A0A200QAY2"/>
<feature type="compositionally biased region" description="Low complexity" evidence="5">
    <location>
        <begin position="309"/>
        <end position="329"/>
    </location>
</feature>
<dbReference type="GO" id="GO:0005546">
    <property type="term" value="F:phosphatidylinositol-4,5-bisphosphate binding"/>
    <property type="evidence" value="ECO:0007669"/>
    <property type="project" value="TreeGrafter"/>
</dbReference>
<protein>
    <submittedName>
        <fullName evidence="7">AP180 N-terminal homology (ANTH) domain</fullName>
    </submittedName>
</protein>
<dbReference type="InterPro" id="IPR014712">
    <property type="entry name" value="ANTH_dom_sf"/>
</dbReference>